<accession>A0A0A9CGD1</accession>
<name>A0A0A9CGD1_ARUDO</name>
<organism evidence="1">
    <name type="scientific">Arundo donax</name>
    <name type="common">Giant reed</name>
    <name type="synonym">Donax arundinaceus</name>
    <dbReference type="NCBI Taxonomy" id="35708"/>
    <lineage>
        <taxon>Eukaryota</taxon>
        <taxon>Viridiplantae</taxon>
        <taxon>Streptophyta</taxon>
        <taxon>Embryophyta</taxon>
        <taxon>Tracheophyta</taxon>
        <taxon>Spermatophyta</taxon>
        <taxon>Magnoliopsida</taxon>
        <taxon>Liliopsida</taxon>
        <taxon>Poales</taxon>
        <taxon>Poaceae</taxon>
        <taxon>PACMAD clade</taxon>
        <taxon>Arundinoideae</taxon>
        <taxon>Arundineae</taxon>
        <taxon>Arundo</taxon>
    </lineage>
</organism>
<dbReference type="EMBL" id="GBRH01225435">
    <property type="protein sequence ID" value="JAD72460.1"/>
    <property type="molecule type" value="Transcribed_RNA"/>
</dbReference>
<reference evidence="1" key="1">
    <citation type="submission" date="2014-09" db="EMBL/GenBank/DDBJ databases">
        <authorList>
            <person name="Magalhaes I.L.F."/>
            <person name="Oliveira U."/>
            <person name="Santos F.R."/>
            <person name="Vidigal T.H.D.A."/>
            <person name="Brescovit A.D."/>
            <person name="Santos A.J."/>
        </authorList>
    </citation>
    <scope>NUCLEOTIDE SEQUENCE</scope>
    <source>
        <tissue evidence="1">Shoot tissue taken approximately 20 cm above the soil surface</tissue>
    </source>
</reference>
<proteinExistence type="predicted"/>
<protein>
    <submittedName>
        <fullName evidence="1">Uncharacterized protein</fullName>
    </submittedName>
</protein>
<evidence type="ECO:0000313" key="1">
    <source>
        <dbReference type="EMBL" id="JAD72460.1"/>
    </source>
</evidence>
<reference evidence="1" key="2">
    <citation type="journal article" date="2015" name="Data Brief">
        <title>Shoot transcriptome of the giant reed, Arundo donax.</title>
        <authorList>
            <person name="Barrero R.A."/>
            <person name="Guerrero F.D."/>
            <person name="Moolhuijzen P."/>
            <person name="Goolsby J.A."/>
            <person name="Tidwell J."/>
            <person name="Bellgard S.E."/>
            <person name="Bellgard M.I."/>
        </authorList>
    </citation>
    <scope>NUCLEOTIDE SEQUENCE</scope>
    <source>
        <tissue evidence="1">Shoot tissue taken approximately 20 cm above the soil surface</tissue>
    </source>
</reference>
<sequence length="11" mass="1140">MPLLSAHPSST</sequence>